<evidence type="ECO:0000256" key="3">
    <source>
        <dbReference type="ARBA" id="ARBA00022840"/>
    </source>
</evidence>
<dbReference type="Pfam" id="PF00176">
    <property type="entry name" value="SNF2-rel_dom"/>
    <property type="match status" value="1"/>
</dbReference>
<dbReference type="PROSITE" id="PS51192">
    <property type="entry name" value="HELICASE_ATP_BIND_1"/>
    <property type="match status" value="1"/>
</dbReference>
<dbReference type="GO" id="GO:0005524">
    <property type="term" value="F:ATP binding"/>
    <property type="evidence" value="ECO:0007669"/>
    <property type="project" value="UniProtKB-KW"/>
</dbReference>
<dbReference type="InterPro" id="IPR038718">
    <property type="entry name" value="SNF2-like_sf"/>
</dbReference>
<dbReference type="InterPro" id="IPR027417">
    <property type="entry name" value="P-loop_NTPase"/>
</dbReference>
<accession>A0AA43QE65</accession>
<comment type="caution">
    <text evidence="5">The sequence shown here is derived from an EMBL/GenBank/DDBJ whole genome shotgun (WGS) entry which is preliminary data.</text>
</comment>
<dbReference type="SUPFAM" id="SSF52540">
    <property type="entry name" value="P-loop containing nucleoside triphosphate hydrolases"/>
    <property type="match status" value="1"/>
</dbReference>
<feature type="domain" description="Helicase ATP-binding" evidence="4">
    <location>
        <begin position="131"/>
        <end position="256"/>
    </location>
</feature>
<dbReference type="Gene3D" id="3.40.50.10810">
    <property type="entry name" value="Tandem AAA-ATPase domain"/>
    <property type="match status" value="1"/>
</dbReference>
<dbReference type="GO" id="GO:0016787">
    <property type="term" value="F:hydrolase activity"/>
    <property type="evidence" value="ECO:0007669"/>
    <property type="project" value="UniProtKB-KW"/>
</dbReference>
<evidence type="ECO:0000256" key="2">
    <source>
        <dbReference type="ARBA" id="ARBA00022801"/>
    </source>
</evidence>
<proteinExistence type="predicted"/>
<evidence type="ECO:0000259" key="4">
    <source>
        <dbReference type="PROSITE" id="PS51192"/>
    </source>
</evidence>
<protein>
    <recommendedName>
        <fullName evidence="4">Helicase ATP-binding domain-containing protein</fullName>
    </recommendedName>
</protein>
<dbReference type="InterPro" id="IPR014001">
    <property type="entry name" value="Helicase_ATP-bd"/>
</dbReference>
<dbReference type="EMBL" id="JAPUFD010000001">
    <property type="protein sequence ID" value="MDI1484918.1"/>
    <property type="molecule type" value="Genomic_DNA"/>
</dbReference>
<name>A0AA43QE65_9LECA</name>
<dbReference type="PANTHER" id="PTHR45626">
    <property type="entry name" value="TRANSCRIPTION TERMINATION FACTOR 2-RELATED"/>
    <property type="match status" value="1"/>
</dbReference>
<dbReference type="Proteomes" id="UP001161017">
    <property type="component" value="Unassembled WGS sequence"/>
</dbReference>
<keyword evidence="2" id="KW-0378">Hydrolase</keyword>
<keyword evidence="6" id="KW-1185">Reference proteome</keyword>
<dbReference type="InterPro" id="IPR000330">
    <property type="entry name" value="SNF2_N"/>
</dbReference>
<evidence type="ECO:0000313" key="6">
    <source>
        <dbReference type="Proteomes" id="UP001161017"/>
    </source>
</evidence>
<sequence length="362" mass="41149">MKIQRWLLEASTSAVQSSFALLVNLYGLMRIFDQVGHYLLRCSEYLQAPTDCDRNVFYRNPQSLAGEDQNPLKTLELSHRDLSSQIETISQSTDPSAILETCDILDESEAPAILQTDLYRYLNSFTGEISNYNPDFTQGGILADSMGLGKSLSMLALIAGDWSDSTQDSRQSRKTLLIVPSSLVCTWEDELRTHVRPNTLRWALYRGPSRFQSFENMLNCDVIITTYNVLATEWRNMKRGSKPLFSFQWHRIVLDEDRVHRVEFDFNDHASYNKARDKVIQHLQWGVESAELNAYSNVLAKMNALRQMCNLGAHYRPSSSVEKTREALNGTLQQLFDGMTSSGVAVCSRCGEDLLDSDDDKR</sequence>
<evidence type="ECO:0000256" key="1">
    <source>
        <dbReference type="ARBA" id="ARBA00022741"/>
    </source>
</evidence>
<dbReference type="GO" id="GO:0008094">
    <property type="term" value="F:ATP-dependent activity, acting on DNA"/>
    <property type="evidence" value="ECO:0007669"/>
    <property type="project" value="TreeGrafter"/>
</dbReference>
<gene>
    <name evidence="5" type="ORF">OHK93_000052</name>
</gene>
<dbReference type="GO" id="GO:0006281">
    <property type="term" value="P:DNA repair"/>
    <property type="evidence" value="ECO:0007669"/>
    <property type="project" value="TreeGrafter"/>
</dbReference>
<dbReference type="GO" id="GO:0005634">
    <property type="term" value="C:nucleus"/>
    <property type="evidence" value="ECO:0007669"/>
    <property type="project" value="TreeGrafter"/>
</dbReference>
<dbReference type="SMART" id="SM00487">
    <property type="entry name" value="DEXDc"/>
    <property type="match status" value="1"/>
</dbReference>
<reference evidence="5" key="1">
    <citation type="journal article" date="2023" name="Genome Biol. Evol.">
        <title>First Whole Genome Sequence and Flow Cytometry Genome Size Data for the Lichen-Forming Fungus Ramalina farinacea (Ascomycota).</title>
        <authorList>
            <person name="Llewellyn T."/>
            <person name="Mian S."/>
            <person name="Hill R."/>
            <person name="Leitch I.J."/>
            <person name="Gaya E."/>
        </authorList>
    </citation>
    <scope>NUCLEOTIDE SEQUENCE</scope>
    <source>
        <strain evidence="5">LIQ254RAFAR</strain>
    </source>
</reference>
<keyword evidence="3" id="KW-0067">ATP-binding</keyword>
<organism evidence="5 6">
    <name type="scientific">Ramalina farinacea</name>
    <dbReference type="NCBI Taxonomy" id="258253"/>
    <lineage>
        <taxon>Eukaryota</taxon>
        <taxon>Fungi</taxon>
        <taxon>Dikarya</taxon>
        <taxon>Ascomycota</taxon>
        <taxon>Pezizomycotina</taxon>
        <taxon>Lecanoromycetes</taxon>
        <taxon>OSLEUM clade</taxon>
        <taxon>Lecanoromycetidae</taxon>
        <taxon>Lecanorales</taxon>
        <taxon>Lecanorineae</taxon>
        <taxon>Ramalinaceae</taxon>
        <taxon>Ramalina</taxon>
    </lineage>
</organism>
<dbReference type="InterPro" id="IPR050628">
    <property type="entry name" value="SNF2_RAD54_helicase_TF"/>
</dbReference>
<dbReference type="AlphaFoldDB" id="A0AA43QE65"/>
<evidence type="ECO:0000313" key="5">
    <source>
        <dbReference type="EMBL" id="MDI1484918.1"/>
    </source>
</evidence>
<keyword evidence="1" id="KW-0547">Nucleotide-binding</keyword>